<organism evidence="1 2">
    <name type="scientific">Pichia kudriavzevii</name>
    <name type="common">Yeast</name>
    <name type="synonym">Issatchenkia orientalis</name>
    <dbReference type="NCBI Taxonomy" id="4909"/>
    <lineage>
        <taxon>Eukaryota</taxon>
        <taxon>Fungi</taxon>
        <taxon>Dikarya</taxon>
        <taxon>Ascomycota</taxon>
        <taxon>Saccharomycotina</taxon>
        <taxon>Pichiomycetes</taxon>
        <taxon>Pichiales</taxon>
        <taxon>Pichiaceae</taxon>
        <taxon>Pichia</taxon>
    </lineage>
</organism>
<gene>
    <name evidence="1" type="ORF">BOH78_3551</name>
</gene>
<comment type="caution">
    <text evidence="1">The sequence shown here is derived from an EMBL/GenBank/DDBJ whole genome shotgun (WGS) entry which is preliminary data.</text>
</comment>
<dbReference type="EMBL" id="MQVM01000018">
    <property type="protein sequence ID" value="ONH72841.1"/>
    <property type="molecule type" value="Genomic_DNA"/>
</dbReference>
<dbReference type="Proteomes" id="UP000189274">
    <property type="component" value="Unassembled WGS sequence"/>
</dbReference>
<accession>A0A1V2LJI8</accession>
<dbReference type="AlphaFoldDB" id="A0A1V2LJI8"/>
<protein>
    <submittedName>
        <fullName evidence="1">Uncharacterized protein</fullName>
    </submittedName>
</protein>
<reference evidence="2" key="1">
    <citation type="journal article" date="2017" name="Genome Announc.">
        <title>Genome sequences of Cyberlindnera fabianii 65, Pichia kudriavzevii 129, and Saccharomyces cerevisiae 131 isolated from fermented masau fruits in Zimbabwe.</title>
        <authorList>
            <person name="van Rijswijck I.M.H."/>
            <person name="Derks M.F.L."/>
            <person name="Abee T."/>
            <person name="de Ridder D."/>
            <person name="Smid E.J."/>
        </authorList>
    </citation>
    <scope>NUCLEOTIDE SEQUENCE [LARGE SCALE GENOMIC DNA]</scope>
    <source>
        <strain evidence="2">129</strain>
    </source>
</reference>
<sequence length="153" mass="17478">MKDEYIQGPVLDLLYQITESSANFKFSFKYILDNIIHILSSDNEDVVHKVNQLLVLYFTRINPTNNTARSDLVNSLVEEKIDPNVVSILLNSIDATLFNKYLSQLDSSEPDIQAKAHLDEILDKIPMWNADDSNLKPLDFDRDSSKAAYENII</sequence>
<name>A0A1V2LJI8_PICKU</name>
<dbReference type="VEuPathDB" id="FungiDB:C5L36_0C00550"/>
<proteinExistence type="predicted"/>
<evidence type="ECO:0000313" key="2">
    <source>
        <dbReference type="Proteomes" id="UP000189274"/>
    </source>
</evidence>
<evidence type="ECO:0000313" key="1">
    <source>
        <dbReference type="EMBL" id="ONH72841.1"/>
    </source>
</evidence>